<evidence type="ECO:0000259" key="2">
    <source>
        <dbReference type="SMART" id="SM00331"/>
    </source>
</evidence>
<dbReference type="InterPro" id="IPR052016">
    <property type="entry name" value="Bact_Sigma-Reg"/>
</dbReference>
<dbReference type="Pfam" id="PF07228">
    <property type="entry name" value="SpoIIE"/>
    <property type="match status" value="1"/>
</dbReference>
<dbReference type="GO" id="GO:0016791">
    <property type="term" value="F:phosphatase activity"/>
    <property type="evidence" value="ECO:0007669"/>
    <property type="project" value="TreeGrafter"/>
</dbReference>
<keyword evidence="4" id="KW-1185">Reference proteome</keyword>
<comment type="caution">
    <text evidence="3">The sequence shown here is derived from an EMBL/GenBank/DDBJ whole genome shotgun (WGS) entry which is preliminary data.</text>
</comment>
<proteinExistence type="predicted"/>
<dbReference type="Proteomes" id="UP001198163">
    <property type="component" value="Unassembled WGS sequence"/>
</dbReference>
<dbReference type="PANTHER" id="PTHR43156:SF2">
    <property type="entry name" value="STAGE II SPORULATION PROTEIN E"/>
    <property type="match status" value="1"/>
</dbReference>
<keyword evidence="1" id="KW-0378">Hydrolase</keyword>
<reference evidence="3" key="1">
    <citation type="submission" date="2021-08" db="EMBL/GenBank/DDBJ databases">
        <title>Comparative analyses of Brucepasteria parasyntrophica and Teretinema zuelzerae.</title>
        <authorList>
            <person name="Song Y."/>
            <person name="Brune A."/>
        </authorList>
    </citation>
    <scope>NUCLEOTIDE SEQUENCE</scope>
    <source>
        <strain evidence="3">DSM 1903</strain>
    </source>
</reference>
<dbReference type="Gene3D" id="3.60.40.10">
    <property type="entry name" value="PPM-type phosphatase domain"/>
    <property type="match status" value="1"/>
</dbReference>
<sequence length="404" mass="44033">MKQHIAYERALRALREFDRQIAGAVTVSGNAFTEAVRLSIQHFADADSVTLLSARSAPLDGSAGFSLPAGDPAGIVGSETSPLWKDLFASGRFRACAKNDGELVSRKYRSWLYIPVSAKKETWIAAVVARRDGKFSEAEQKAAEILAAHYSQSLRNIRARNRKTSRIAEEARHAMLLHTQASATRRRAEIPGLALAMDYSAGTGSDLGKTWKTGLNSLLICTCDLTASDAERQAGMIYLDTWLSVLSRTTMDAKAMIKRINSDMLERPEECYASLALVKHAPEQSALEIAGCGNIGAIHFSHENMDAKIFDFGPAAGIQENAEILSYQVPAGSGDIVCAFTDGITGTRKRNGDLFGAEETAEIIRKHYYLSAPDLAAKILAAVEEKEEKGVNRDDRTVHVLKIE</sequence>
<evidence type="ECO:0000313" key="4">
    <source>
        <dbReference type="Proteomes" id="UP001198163"/>
    </source>
</evidence>
<organism evidence="3 4">
    <name type="scientific">Teretinema zuelzerae</name>
    <dbReference type="NCBI Taxonomy" id="156"/>
    <lineage>
        <taxon>Bacteria</taxon>
        <taxon>Pseudomonadati</taxon>
        <taxon>Spirochaetota</taxon>
        <taxon>Spirochaetia</taxon>
        <taxon>Spirochaetales</taxon>
        <taxon>Treponemataceae</taxon>
        <taxon>Teretinema</taxon>
    </lineage>
</organism>
<dbReference type="AlphaFoldDB" id="A0AAE3JJR4"/>
<protein>
    <submittedName>
        <fullName evidence="3">Serine/threonine-protein phosphatase</fullName>
    </submittedName>
</protein>
<accession>A0AAE3JJR4</accession>
<name>A0AAE3JJR4_9SPIR</name>
<dbReference type="InterPro" id="IPR036457">
    <property type="entry name" value="PPM-type-like_dom_sf"/>
</dbReference>
<evidence type="ECO:0000256" key="1">
    <source>
        <dbReference type="ARBA" id="ARBA00022801"/>
    </source>
</evidence>
<gene>
    <name evidence="3" type="ORF">K7J14_13495</name>
</gene>
<dbReference type="InterPro" id="IPR029016">
    <property type="entry name" value="GAF-like_dom_sf"/>
</dbReference>
<dbReference type="Gene3D" id="3.30.450.40">
    <property type="match status" value="1"/>
</dbReference>
<dbReference type="RefSeq" id="WP_230757369.1">
    <property type="nucleotide sequence ID" value="NZ_JAINWA010000003.1"/>
</dbReference>
<feature type="domain" description="PPM-type phosphatase" evidence="2">
    <location>
        <begin position="185"/>
        <end position="403"/>
    </location>
</feature>
<dbReference type="PANTHER" id="PTHR43156">
    <property type="entry name" value="STAGE II SPORULATION PROTEIN E-RELATED"/>
    <property type="match status" value="1"/>
</dbReference>
<dbReference type="EMBL" id="JAINWA010000003">
    <property type="protein sequence ID" value="MCD1655706.1"/>
    <property type="molecule type" value="Genomic_DNA"/>
</dbReference>
<dbReference type="SMART" id="SM00331">
    <property type="entry name" value="PP2C_SIG"/>
    <property type="match status" value="1"/>
</dbReference>
<dbReference type="InterPro" id="IPR001932">
    <property type="entry name" value="PPM-type_phosphatase-like_dom"/>
</dbReference>
<evidence type="ECO:0000313" key="3">
    <source>
        <dbReference type="EMBL" id="MCD1655706.1"/>
    </source>
</evidence>
<dbReference type="SUPFAM" id="SSF55781">
    <property type="entry name" value="GAF domain-like"/>
    <property type="match status" value="1"/>
</dbReference>